<dbReference type="EMBL" id="JBEPSH010000005">
    <property type="protein sequence ID" value="MET4577576.1"/>
    <property type="molecule type" value="Genomic_DNA"/>
</dbReference>
<evidence type="ECO:0000313" key="2">
    <source>
        <dbReference type="EMBL" id="MET4577576.1"/>
    </source>
</evidence>
<protein>
    <recommendedName>
        <fullName evidence="1">DUF2272 domain-containing protein</fullName>
    </recommendedName>
</protein>
<feature type="domain" description="DUF2272" evidence="1">
    <location>
        <begin position="74"/>
        <end position="290"/>
    </location>
</feature>
<accession>A0ABV2Q963</accession>
<dbReference type="PIRSF" id="PIRSF028415">
    <property type="entry name" value="UCP028415"/>
    <property type="match status" value="1"/>
</dbReference>
<proteinExistence type="predicted"/>
<dbReference type="Pfam" id="PF10030">
    <property type="entry name" value="DUF2272"/>
    <property type="match status" value="1"/>
</dbReference>
<name>A0ABV2Q963_9BURK</name>
<evidence type="ECO:0000313" key="3">
    <source>
        <dbReference type="Proteomes" id="UP001549320"/>
    </source>
</evidence>
<comment type="caution">
    <text evidence="2">The sequence shown here is derived from an EMBL/GenBank/DDBJ whole genome shotgun (WGS) entry which is preliminary data.</text>
</comment>
<dbReference type="InterPro" id="IPR019262">
    <property type="entry name" value="DUF2272"/>
</dbReference>
<dbReference type="RefSeq" id="WP_354444078.1">
    <property type="nucleotide sequence ID" value="NZ_JBEPSH010000005.1"/>
</dbReference>
<organism evidence="2 3">
    <name type="scientific">Ottowia thiooxydans</name>
    <dbReference type="NCBI Taxonomy" id="219182"/>
    <lineage>
        <taxon>Bacteria</taxon>
        <taxon>Pseudomonadati</taxon>
        <taxon>Pseudomonadota</taxon>
        <taxon>Betaproteobacteria</taxon>
        <taxon>Burkholderiales</taxon>
        <taxon>Comamonadaceae</taxon>
        <taxon>Ottowia</taxon>
    </lineage>
</organism>
<sequence length="320" mass="35317">MLCIACLALPVVASAEPDLCQREEGAADFPLAERLASIALREHRLMGGALIDAGGGLIRQGFAEAEQDRAPESDRPTWQRVWNYWRSTRAGTPAAMAAQPSSVQLRAMLVDQPWSAVFIGHVMRQAGMEERAFRYSASHQDYVHAAFRSTENEVRGDPTAYAYRACDLKTTAPQVGDLICFARGRDGREDTFKKLKQSLGTRSLSMHCDMVVRRDSASIEAVGGNVVQSVTMRRLGLEGNGSGLMWSAYFESEHARQAAEQAVPVAEGVAKAMLADTYLNRKPWSVLLQLRAPESHLRAVQWKPRTAKLTHSLESARMSE</sequence>
<keyword evidence="3" id="KW-1185">Reference proteome</keyword>
<gene>
    <name evidence="2" type="ORF">ABIE13_002687</name>
</gene>
<evidence type="ECO:0000259" key="1">
    <source>
        <dbReference type="Pfam" id="PF10030"/>
    </source>
</evidence>
<dbReference type="InterPro" id="IPR014545">
    <property type="entry name" value="UCP028415"/>
</dbReference>
<reference evidence="2 3" key="1">
    <citation type="submission" date="2024-06" db="EMBL/GenBank/DDBJ databases">
        <title>Sorghum-associated microbial communities from plants grown in Nebraska, USA.</title>
        <authorList>
            <person name="Schachtman D."/>
        </authorList>
    </citation>
    <scope>NUCLEOTIDE SEQUENCE [LARGE SCALE GENOMIC DNA]</scope>
    <source>
        <strain evidence="2 3">2709</strain>
    </source>
</reference>
<dbReference type="Proteomes" id="UP001549320">
    <property type="component" value="Unassembled WGS sequence"/>
</dbReference>